<reference evidence="2 3" key="1">
    <citation type="journal article" date="2015" name="Nat. Commun.">
        <title>Lucilia cuprina genome unlocks parasitic fly biology to underpin future interventions.</title>
        <authorList>
            <person name="Anstead C.A."/>
            <person name="Korhonen P.K."/>
            <person name="Young N.D."/>
            <person name="Hall R.S."/>
            <person name="Jex A.R."/>
            <person name="Murali S.C."/>
            <person name="Hughes D.S."/>
            <person name="Lee S.F."/>
            <person name="Perry T."/>
            <person name="Stroehlein A.J."/>
            <person name="Ansell B.R."/>
            <person name="Breugelmans B."/>
            <person name="Hofmann A."/>
            <person name="Qu J."/>
            <person name="Dugan S."/>
            <person name="Lee S.L."/>
            <person name="Chao H."/>
            <person name="Dinh H."/>
            <person name="Han Y."/>
            <person name="Doddapaneni H.V."/>
            <person name="Worley K.C."/>
            <person name="Muzny D.M."/>
            <person name="Ioannidis P."/>
            <person name="Waterhouse R.M."/>
            <person name="Zdobnov E.M."/>
            <person name="James P.J."/>
            <person name="Bagnall N.H."/>
            <person name="Kotze A.C."/>
            <person name="Gibbs R.A."/>
            <person name="Richards S."/>
            <person name="Batterham P."/>
            <person name="Gasser R.B."/>
        </authorList>
    </citation>
    <scope>NUCLEOTIDE SEQUENCE [LARGE SCALE GENOMIC DNA]</scope>
    <source>
        <strain evidence="2 3">LS</strain>
        <tissue evidence="2">Full body</tissue>
    </source>
</reference>
<dbReference type="Proteomes" id="UP000037069">
    <property type="component" value="Unassembled WGS sequence"/>
</dbReference>
<proteinExistence type="predicted"/>
<dbReference type="EMBL" id="JRES01001093">
    <property type="protein sequence ID" value="KNC25625.1"/>
    <property type="molecule type" value="Genomic_DNA"/>
</dbReference>
<keyword evidence="1" id="KW-0812">Transmembrane</keyword>
<dbReference type="AlphaFoldDB" id="A0A0L0BZZ5"/>
<name>A0A0L0BZZ5_LUCCU</name>
<organism evidence="2 3">
    <name type="scientific">Lucilia cuprina</name>
    <name type="common">Green bottle fly</name>
    <name type="synonym">Australian sheep blowfly</name>
    <dbReference type="NCBI Taxonomy" id="7375"/>
    <lineage>
        <taxon>Eukaryota</taxon>
        <taxon>Metazoa</taxon>
        <taxon>Ecdysozoa</taxon>
        <taxon>Arthropoda</taxon>
        <taxon>Hexapoda</taxon>
        <taxon>Insecta</taxon>
        <taxon>Pterygota</taxon>
        <taxon>Neoptera</taxon>
        <taxon>Endopterygota</taxon>
        <taxon>Diptera</taxon>
        <taxon>Brachycera</taxon>
        <taxon>Muscomorpha</taxon>
        <taxon>Oestroidea</taxon>
        <taxon>Calliphoridae</taxon>
        <taxon>Luciliinae</taxon>
        <taxon>Lucilia</taxon>
    </lineage>
</organism>
<accession>A0A0L0BZZ5</accession>
<keyword evidence="1" id="KW-0472">Membrane</keyword>
<protein>
    <submittedName>
        <fullName evidence="2">Uncharacterized protein</fullName>
    </submittedName>
</protein>
<feature type="transmembrane region" description="Helical" evidence="1">
    <location>
        <begin position="20"/>
        <end position="46"/>
    </location>
</feature>
<feature type="transmembrane region" description="Helical" evidence="1">
    <location>
        <begin position="159"/>
        <end position="178"/>
    </location>
</feature>
<feature type="transmembrane region" description="Helical" evidence="1">
    <location>
        <begin position="89"/>
        <end position="109"/>
    </location>
</feature>
<evidence type="ECO:0000313" key="3">
    <source>
        <dbReference type="Proteomes" id="UP000037069"/>
    </source>
</evidence>
<keyword evidence="1" id="KW-1133">Transmembrane helix</keyword>
<evidence type="ECO:0000313" key="2">
    <source>
        <dbReference type="EMBL" id="KNC25625.1"/>
    </source>
</evidence>
<gene>
    <name evidence="2" type="ORF">FF38_03393</name>
</gene>
<feature type="transmembrane region" description="Helical" evidence="1">
    <location>
        <begin position="121"/>
        <end position="139"/>
    </location>
</feature>
<sequence length="196" mass="21577">MLLQSMTDNGFQQLSTVLSNVLATAALRAIVAVWVPPYAFLMDFIAEVCNLLSSSDSLLSAFKTSSFVVTSSMSLISSSTSWVRARTSATGPIAPAIASLNSYVFWWAGLFSSKSSSPLSVFLMFFIFSPRTLRFGLLFTFLNPKGQFSVWDALHTNRFLWPVTTALLSVATVWVSLLSDNIFWEFTTVLLPVTTV</sequence>
<keyword evidence="3" id="KW-1185">Reference proteome</keyword>
<comment type="caution">
    <text evidence="2">The sequence shown here is derived from an EMBL/GenBank/DDBJ whole genome shotgun (WGS) entry which is preliminary data.</text>
</comment>
<evidence type="ECO:0000256" key="1">
    <source>
        <dbReference type="SAM" id="Phobius"/>
    </source>
</evidence>